<feature type="transmembrane region" description="Helical" evidence="5">
    <location>
        <begin position="46"/>
        <end position="68"/>
    </location>
</feature>
<feature type="transmembrane region" description="Helical" evidence="5">
    <location>
        <begin position="160"/>
        <end position="177"/>
    </location>
</feature>
<feature type="non-terminal residue" evidence="6">
    <location>
        <position position="1"/>
    </location>
</feature>
<dbReference type="PANTHER" id="PTHR24064">
    <property type="entry name" value="SOLUTE CARRIER FAMILY 22 MEMBER"/>
    <property type="match status" value="1"/>
</dbReference>
<keyword evidence="4 5" id="KW-0472">Membrane</keyword>
<evidence type="ECO:0000313" key="7">
    <source>
        <dbReference type="Proteomes" id="UP000326759"/>
    </source>
</evidence>
<evidence type="ECO:0000256" key="2">
    <source>
        <dbReference type="ARBA" id="ARBA00022692"/>
    </source>
</evidence>
<keyword evidence="3 5" id="KW-1133">Transmembrane helix</keyword>
<keyword evidence="7" id="KW-1185">Reference proteome</keyword>
<sequence>VAKVNGKEVNRMKLEHELKSCNCEIEEEKLDIKTVLKHKIILFRGVLLMIYSFVVLMAYGCTLFYVDILPGNSYLSFFVLSASELPSNILSYLSVHYLGRRFTAISTILIAMIFSITAPFVLKARSILLFVVAMIKIFITQGIYVVYIMTCEVFPTPMRSIGMGSVVVFGMAGIFVSKYIVETSGDGPFQYWVMVGAELVGLLVAIPIPETIGVALPQTLPEANNLGKNRPFFKWIHHWNKDKFAQDRTNKINVKNAFE</sequence>
<reference evidence="6 7" key="1">
    <citation type="journal article" date="2019" name="PLoS Biol.">
        <title>Sex chromosomes control vertical transmission of feminizing Wolbachia symbionts in an isopod.</title>
        <authorList>
            <person name="Becking T."/>
            <person name="Chebbi M.A."/>
            <person name="Giraud I."/>
            <person name="Moumen B."/>
            <person name="Laverre T."/>
            <person name="Caubet Y."/>
            <person name="Peccoud J."/>
            <person name="Gilbert C."/>
            <person name="Cordaux R."/>
        </authorList>
    </citation>
    <scope>NUCLEOTIDE SEQUENCE [LARGE SCALE GENOMIC DNA]</scope>
    <source>
        <strain evidence="6">ANa2</strain>
        <tissue evidence="6">Whole body excluding digestive tract and cuticle</tissue>
    </source>
</reference>
<keyword evidence="2 5" id="KW-0812">Transmembrane</keyword>
<protein>
    <submittedName>
        <fullName evidence="6">Organic cation transporter 1</fullName>
    </submittedName>
</protein>
<accession>A0A5N5TF11</accession>
<dbReference type="EMBL" id="SEYY01002283">
    <property type="protein sequence ID" value="KAB7504817.1"/>
    <property type="molecule type" value="Genomic_DNA"/>
</dbReference>
<feature type="transmembrane region" description="Helical" evidence="5">
    <location>
        <begin position="102"/>
        <end position="121"/>
    </location>
</feature>
<evidence type="ECO:0000313" key="6">
    <source>
        <dbReference type="EMBL" id="KAB7504817.1"/>
    </source>
</evidence>
<evidence type="ECO:0000256" key="4">
    <source>
        <dbReference type="ARBA" id="ARBA00023136"/>
    </source>
</evidence>
<dbReference type="InterPro" id="IPR036259">
    <property type="entry name" value="MFS_trans_sf"/>
</dbReference>
<dbReference type="GO" id="GO:0016020">
    <property type="term" value="C:membrane"/>
    <property type="evidence" value="ECO:0007669"/>
    <property type="project" value="UniProtKB-SubCell"/>
</dbReference>
<name>A0A5N5TF11_9CRUS</name>
<dbReference type="OrthoDB" id="5296287at2759"/>
<comment type="subcellular location">
    <subcellularLocation>
        <location evidence="1">Membrane</location>
        <topology evidence="1">Multi-pass membrane protein</topology>
    </subcellularLocation>
</comment>
<gene>
    <name evidence="6" type="primary">oct-1_0</name>
    <name evidence="6" type="ORF">Anas_05534</name>
</gene>
<evidence type="ECO:0000256" key="1">
    <source>
        <dbReference type="ARBA" id="ARBA00004141"/>
    </source>
</evidence>
<organism evidence="6 7">
    <name type="scientific">Armadillidium nasatum</name>
    <dbReference type="NCBI Taxonomy" id="96803"/>
    <lineage>
        <taxon>Eukaryota</taxon>
        <taxon>Metazoa</taxon>
        <taxon>Ecdysozoa</taxon>
        <taxon>Arthropoda</taxon>
        <taxon>Crustacea</taxon>
        <taxon>Multicrustacea</taxon>
        <taxon>Malacostraca</taxon>
        <taxon>Eumalacostraca</taxon>
        <taxon>Peracarida</taxon>
        <taxon>Isopoda</taxon>
        <taxon>Oniscidea</taxon>
        <taxon>Crinocheta</taxon>
        <taxon>Armadillidiidae</taxon>
        <taxon>Armadillidium</taxon>
    </lineage>
</organism>
<dbReference type="Proteomes" id="UP000326759">
    <property type="component" value="Unassembled WGS sequence"/>
</dbReference>
<dbReference type="Gene3D" id="1.20.1250.20">
    <property type="entry name" value="MFS general substrate transporter like domains"/>
    <property type="match status" value="1"/>
</dbReference>
<comment type="caution">
    <text evidence="6">The sequence shown here is derived from an EMBL/GenBank/DDBJ whole genome shotgun (WGS) entry which is preliminary data.</text>
</comment>
<feature type="transmembrane region" description="Helical" evidence="5">
    <location>
        <begin position="127"/>
        <end position="148"/>
    </location>
</feature>
<proteinExistence type="predicted"/>
<dbReference type="SUPFAM" id="SSF103473">
    <property type="entry name" value="MFS general substrate transporter"/>
    <property type="match status" value="1"/>
</dbReference>
<evidence type="ECO:0000256" key="5">
    <source>
        <dbReference type="SAM" id="Phobius"/>
    </source>
</evidence>
<dbReference type="AlphaFoldDB" id="A0A5N5TF11"/>
<evidence type="ECO:0000256" key="3">
    <source>
        <dbReference type="ARBA" id="ARBA00022989"/>
    </source>
</evidence>